<gene>
    <name evidence="2" type="ordered locus">CLI_1770</name>
</gene>
<dbReference type="PANTHER" id="PTHR30411">
    <property type="entry name" value="CYTOPLASMIC PROTEIN"/>
    <property type="match status" value="1"/>
</dbReference>
<keyword evidence="2" id="KW-0030">Aminoacyl-tRNA synthetase</keyword>
<sequence length="163" mass="17913">MYTRYKKKVSIMSLEGVKKQFTDENLNLKILEFDKSTATVELAAKALGVEPGQIAKTLAFHVKGENMLIVAKGDARIDNKKFKAYFNGKGKMMAPEVVLEVTGHAIGGVCPFGLENPINIYLDQSLKEFEKVYPAAGNANTAVEVTLDELEGITKGLWIDVCK</sequence>
<dbReference type="InterPro" id="IPR036754">
    <property type="entry name" value="YbaK/aa-tRNA-synt-asso_dom_sf"/>
</dbReference>
<evidence type="ECO:0000313" key="3">
    <source>
        <dbReference type="Proteomes" id="UP000002410"/>
    </source>
</evidence>
<dbReference type="InterPro" id="IPR007214">
    <property type="entry name" value="YbaK/aa-tRNA-synth-assoc-dom"/>
</dbReference>
<reference evidence="3" key="1">
    <citation type="submission" date="2007-06" db="EMBL/GenBank/DDBJ databases">
        <authorList>
            <person name="Brinkac L.M."/>
            <person name="Daugherty S."/>
            <person name="Dodson R.J."/>
            <person name="Madupu R."/>
            <person name="Brown J.L."/>
            <person name="Bruce D."/>
            <person name="Detter C."/>
            <person name="Munk C."/>
            <person name="Smith L.A."/>
            <person name="Smith T.J."/>
            <person name="White O."/>
            <person name="Brettin T.S."/>
        </authorList>
    </citation>
    <scope>NUCLEOTIDE SEQUENCE [LARGE SCALE GENOMIC DNA]</scope>
    <source>
        <strain evidence="3">Langeland / NCTC 10281 / Type F</strain>
    </source>
</reference>
<accession>A7GE20</accession>
<organism evidence="2 3">
    <name type="scientific">Clostridium botulinum (strain Langeland / NCTC 10281 / Type F)</name>
    <dbReference type="NCBI Taxonomy" id="441772"/>
    <lineage>
        <taxon>Bacteria</taxon>
        <taxon>Bacillati</taxon>
        <taxon>Bacillota</taxon>
        <taxon>Clostridia</taxon>
        <taxon>Eubacteriales</taxon>
        <taxon>Clostridiaceae</taxon>
        <taxon>Clostridium</taxon>
    </lineage>
</organism>
<protein>
    <submittedName>
        <fullName evidence="2">YbaK/prolyl-tRNA synthetase domain protein</fullName>
    </submittedName>
</protein>
<dbReference type="CDD" id="cd04333">
    <property type="entry name" value="ProX_deacylase"/>
    <property type="match status" value="1"/>
</dbReference>
<proteinExistence type="predicted"/>
<dbReference type="KEGG" id="cbf:CLI_1770"/>
<name>A7GE20_CLOBL</name>
<dbReference type="PANTHER" id="PTHR30411:SF1">
    <property type="entry name" value="CYTOPLASMIC PROTEIN"/>
    <property type="match status" value="1"/>
</dbReference>
<dbReference type="AlphaFoldDB" id="A7GE20"/>
<feature type="domain" description="YbaK/aminoacyl-tRNA synthetase-associated" evidence="1">
    <location>
        <begin position="35"/>
        <end position="151"/>
    </location>
</feature>
<dbReference type="SUPFAM" id="SSF55826">
    <property type="entry name" value="YbaK/ProRS associated domain"/>
    <property type="match status" value="1"/>
</dbReference>
<dbReference type="Proteomes" id="UP000002410">
    <property type="component" value="Chromosome"/>
</dbReference>
<dbReference type="EMBL" id="CP000728">
    <property type="protein sequence ID" value="ABS39888.1"/>
    <property type="molecule type" value="Genomic_DNA"/>
</dbReference>
<dbReference type="Pfam" id="PF04073">
    <property type="entry name" value="tRNA_edit"/>
    <property type="match status" value="1"/>
</dbReference>
<dbReference type="GO" id="GO:0002161">
    <property type="term" value="F:aminoacyl-tRNA deacylase activity"/>
    <property type="evidence" value="ECO:0007669"/>
    <property type="project" value="InterPro"/>
</dbReference>
<dbReference type="HOGENOM" id="CLU_094875_0_3_9"/>
<dbReference type="Gene3D" id="3.90.960.10">
    <property type="entry name" value="YbaK/aminoacyl-tRNA synthetase-associated domain"/>
    <property type="match status" value="1"/>
</dbReference>
<evidence type="ECO:0000259" key="1">
    <source>
        <dbReference type="Pfam" id="PF04073"/>
    </source>
</evidence>
<dbReference type="GO" id="GO:0004812">
    <property type="term" value="F:aminoacyl-tRNA ligase activity"/>
    <property type="evidence" value="ECO:0007669"/>
    <property type="project" value="UniProtKB-KW"/>
</dbReference>
<keyword evidence="2" id="KW-0436">Ligase</keyword>
<evidence type="ECO:0000313" key="2">
    <source>
        <dbReference type="EMBL" id="ABS39888.1"/>
    </source>
</evidence>